<gene>
    <name evidence="3" type="ORF">Q9K01_09960</name>
</gene>
<comment type="caution">
    <text evidence="3">The sequence shown here is derived from an EMBL/GenBank/DDBJ whole genome shotgun (WGS) entry which is preliminary data.</text>
</comment>
<evidence type="ECO:0000256" key="1">
    <source>
        <dbReference type="SAM" id="Phobius"/>
    </source>
</evidence>
<reference evidence="3 4" key="1">
    <citation type="submission" date="2023-08" db="EMBL/GenBank/DDBJ databases">
        <title>genomic of DY56.</title>
        <authorList>
            <person name="Wang Y."/>
        </authorList>
    </citation>
    <scope>NUCLEOTIDE SEQUENCE [LARGE SCALE GENOMIC DNA]</scope>
    <source>
        <strain evidence="3 4">DY56-A-20</strain>
    </source>
</reference>
<keyword evidence="1" id="KW-1133">Transmembrane helix</keyword>
<dbReference type="EMBL" id="JAVAIL010000003">
    <property type="protein sequence ID" value="MDP4539949.1"/>
    <property type="molecule type" value="Genomic_DNA"/>
</dbReference>
<evidence type="ECO:0000256" key="2">
    <source>
        <dbReference type="SAM" id="SignalP"/>
    </source>
</evidence>
<protein>
    <recommendedName>
        <fullName evidence="5">Ferrochelatase</fullName>
    </recommendedName>
</protein>
<keyword evidence="2" id="KW-0732">Signal</keyword>
<keyword evidence="4" id="KW-1185">Reference proteome</keyword>
<proteinExistence type="predicted"/>
<keyword evidence="1" id="KW-0812">Transmembrane</keyword>
<dbReference type="RefSeq" id="WP_305930097.1">
    <property type="nucleotide sequence ID" value="NZ_JAVAIL010000003.1"/>
</dbReference>
<feature type="transmembrane region" description="Helical" evidence="1">
    <location>
        <begin position="43"/>
        <end position="66"/>
    </location>
</feature>
<keyword evidence="1" id="KW-0472">Membrane</keyword>
<dbReference type="Proteomes" id="UP001235664">
    <property type="component" value="Unassembled WGS sequence"/>
</dbReference>
<evidence type="ECO:0000313" key="3">
    <source>
        <dbReference type="EMBL" id="MDP4539949.1"/>
    </source>
</evidence>
<accession>A0ABT9HAA4</accession>
<feature type="signal peptide" evidence="2">
    <location>
        <begin position="1"/>
        <end position="24"/>
    </location>
</feature>
<name>A0ABT9HAA4_9SPHN</name>
<feature type="chain" id="PRO_5046313651" description="Ferrochelatase" evidence="2">
    <location>
        <begin position="25"/>
        <end position="78"/>
    </location>
</feature>
<evidence type="ECO:0008006" key="5">
    <source>
        <dbReference type="Google" id="ProtNLM"/>
    </source>
</evidence>
<organism evidence="3 4">
    <name type="scientific">Qipengyuania benthica</name>
    <dbReference type="NCBI Taxonomy" id="3067651"/>
    <lineage>
        <taxon>Bacteria</taxon>
        <taxon>Pseudomonadati</taxon>
        <taxon>Pseudomonadota</taxon>
        <taxon>Alphaproteobacteria</taxon>
        <taxon>Sphingomonadales</taxon>
        <taxon>Erythrobacteraceae</taxon>
        <taxon>Qipengyuania</taxon>
    </lineage>
</organism>
<sequence>MKIRNLMFAAAAGSLISAPVALQAANAAPIDRSAMPANAESDLGGGFGAGIVIAALAAAGMLVLILTDDDDEDEAVSP</sequence>
<evidence type="ECO:0000313" key="4">
    <source>
        <dbReference type="Proteomes" id="UP001235664"/>
    </source>
</evidence>